<dbReference type="Proteomes" id="UP001408356">
    <property type="component" value="Unassembled WGS sequence"/>
</dbReference>
<accession>A0ABR2VHU6</accession>
<evidence type="ECO:0000313" key="3">
    <source>
        <dbReference type="Proteomes" id="UP001408356"/>
    </source>
</evidence>
<keyword evidence="3" id="KW-1185">Reference proteome</keyword>
<evidence type="ECO:0000256" key="1">
    <source>
        <dbReference type="SAM" id="MobiDB-lite"/>
    </source>
</evidence>
<name>A0ABR2VHU6_9PEZI</name>
<reference evidence="2 3" key="1">
    <citation type="journal article" date="2024" name="J. Plant Pathol.">
        <title>Sequence and assembly of the genome of Seiridium unicorne, isolate CBS 538.82, causal agent of cypress canker disease.</title>
        <authorList>
            <person name="Scali E."/>
            <person name="Rocca G.D."/>
            <person name="Danti R."/>
            <person name="Garbelotto M."/>
            <person name="Barberini S."/>
            <person name="Baroncelli R."/>
            <person name="Emiliani G."/>
        </authorList>
    </citation>
    <scope>NUCLEOTIDE SEQUENCE [LARGE SCALE GENOMIC DNA]</scope>
    <source>
        <strain evidence="2 3">BM-138-508</strain>
    </source>
</reference>
<proteinExistence type="predicted"/>
<dbReference type="Pfam" id="PF17242">
    <property type="entry name" value="DUF5315"/>
    <property type="match status" value="1"/>
</dbReference>
<feature type="region of interest" description="Disordered" evidence="1">
    <location>
        <begin position="1"/>
        <end position="99"/>
    </location>
</feature>
<feature type="compositionally biased region" description="Polar residues" evidence="1">
    <location>
        <begin position="1"/>
        <end position="13"/>
    </location>
</feature>
<evidence type="ECO:0000313" key="2">
    <source>
        <dbReference type="EMBL" id="KAK9426351.1"/>
    </source>
</evidence>
<feature type="compositionally biased region" description="Polar residues" evidence="1">
    <location>
        <begin position="42"/>
        <end position="61"/>
    </location>
</feature>
<dbReference type="EMBL" id="JARVKF010000002">
    <property type="protein sequence ID" value="KAK9426351.1"/>
    <property type="molecule type" value="Genomic_DNA"/>
</dbReference>
<sequence>MSQLKSRLNGSSSKARDPPPSLFLHPSPAASHVSLPGLNAVPSISTGPSSNVQHMATSGPNQAAGPPTLTRQGSLLNPRGRGVGAGPLPRLQTGDSSRTVDRTDALWAEMQATLEEVELSASGGTHVFGPEHDRKLADLRATQISLAQAWARSEADDAIETTGGVGTEEVRDLKGALGAIGMAAAAGAGPGIAGKTGADGTDPGKSTVGSGSARPPSSGRGGERLGAMLEQETETDILLARKRREANDQYFSRVDQGVRNVVAKLEKVAIAMRAVEQESRDVWGDESVPGSARG</sequence>
<gene>
    <name evidence="2" type="ORF">SUNI508_02792</name>
</gene>
<feature type="region of interest" description="Disordered" evidence="1">
    <location>
        <begin position="188"/>
        <end position="230"/>
    </location>
</feature>
<protein>
    <submittedName>
        <fullName evidence="2">Uncharacterized protein</fullName>
    </submittedName>
</protein>
<feature type="compositionally biased region" description="Low complexity" evidence="1">
    <location>
        <begin position="209"/>
        <end position="218"/>
    </location>
</feature>
<organism evidence="2 3">
    <name type="scientific">Seiridium unicorne</name>
    <dbReference type="NCBI Taxonomy" id="138068"/>
    <lineage>
        <taxon>Eukaryota</taxon>
        <taxon>Fungi</taxon>
        <taxon>Dikarya</taxon>
        <taxon>Ascomycota</taxon>
        <taxon>Pezizomycotina</taxon>
        <taxon>Sordariomycetes</taxon>
        <taxon>Xylariomycetidae</taxon>
        <taxon>Amphisphaeriales</taxon>
        <taxon>Sporocadaceae</taxon>
        <taxon>Seiridium</taxon>
    </lineage>
</organism>
<comment type="caution">
    <text evidence="2">The sequence shown here is derived from an EMBL/GenBank/DDBJ whole genome shotgun (WGS) entry which is preliminary data.</text>
</comment>